<dbReference type="Gene3D" id="1.10.10.10">
    <property type="entry name" value="Winged helix-like DNA-binding domain superfamily/Winged helix DNA-binding domain"/>
    <property type="match status" value="1"/>
</dbReference>
<evidence type="ECO:0000256" key="7">
    <source>
        <dbReference type="ARBA" id="ARBA00023163"/>
    </source>
</evidence>
<dbReference type="InterPro" id="IPR004839">
    <property type="entry name" value="Aminotransferase_I/II_large"/>
</dbReference>
<evidence type="ECO:0000256" key="2">
    <source>
        <dbReference type="ARBA" id="ARBA00005384"/>
    </source>
</evidence>
<organism evidence="9 10">
    <name type="scientific">Candidatus Pseudogracilibacillus intestinigallinarum</name>
    <dbReference type="NCBI Taxonomy" id="2838742"/>
    <lineage>
        <taxon>Bacteria</taxon>
        <taxon>Bacillati</taxon>
        <taxon>Bacillota</taxon>
        <taxon>Bacilli</taxon>
        <taxon>Bacillales</taxon>
        <taxon>Bacillaceae</taxon>
        <taxon>Pseudogracilibacillus</taxon>
    </lineage>
</organism>
<comment type="cofactor">
    <cofactor evidence="1">
        <name>pyridoxal 5'-phosphate</name>
        <dbReference type="ChEBI" id="CHEBI:597326"/>
    </cofactor>
</comment>
<reference evidence="9" key="2">
    <citation type="submission" date="2021-04" db="EMBL/GenBank/DDBJ databases">
        <authorList>
            <person name="Gilroy R."/>
        </authorList>
    </citation>
    <scope>NUCLEOTIDE SEQUENCE</scope>
    <source>
        <strain evidence="9">CHK169-2315</strain>
    </source>
</reference>
<dbReference type="InterPro" id="IPR036390">
    <property type="entry name" value="WH_DNA-bd_sf"/>
</dbReference>
<dbReference type="Pfam" id="PF00155">
    <property type="entry name" value="Aminotran_1_2"/>
    <property type="match status" value="1"/>
</dbReference>
<evidence type="ECO:0000256" key="6">
    <source>
        <dbReference type="ARBA" id="ARBA00023125"/>
    </source>
</evidence>
<feature type="domain" description="HTH gntR-type" evidence="8">
    <location>
        <begin position="12"/>
        <end position="80"/>
    </location>
</feature>
<dbReference type="Proteomes" id="UP000823937">
    <property type="component" value="Unassembled WGS sequence"/>
</dbReference>
<keyword evidence="3 9" id="KW-0808">Transferase</keyword>
<comment type="similarity">
    <text evidence="2">In the C-terminal section; belongs to the class-I pyridoxal-phosphate-dependent aminotransferase family.</text>
</comment>
<dbReference type="InterPro" id="IPR036388">
    <property type="entry name" value="WH-like_DNA-bd_sf"/>
</dbReference>
<proteinExistence type="inferred from homology"/>
<dbReference type="EMBL" id="DXHX01000047">
    <property type="protein sequence ID" value="HIV74105.1"/>
    <property type="molecule type" value="Genomic_DNA"/>
</dbReference>
<keyword evidence="4" id="KW-0663">Pyridoxal phosphate</keyword>
<evidence type="ECO:0000259" key="8">
    <source>
        <dbReference type="PROSITE" id="PS50949"/>
    </source>
</evidence>
<dbReference type="SUPFAM" id="SSF53383">
    <property type="entry name" value="PLP-dependent transferases"/>
    <property type="match status" value="1"/>
</dbReference>
<keyword evidence="3 9" id="KW-0032">Aminotransferase</keyword>
<dbReference type="AlphaFoldDB" id="A0A9D1PLS5"/>
<dbReference type="PANTHER" id="PTHR46577">
    <property type="entry name" value="HTH-TYPE TRANSCRIPTIONAL REGULATORY PROTEIN GABR"/>
    <property type="match status" value="1"/>
</dbReference>
<protein>
    <submittedName>
        <fullName evidence="9">PLP-dependent aminotransferase family protein</fullName>
    </submittedName>
</protein>
<dbReference type="Gene3D" id="3.40.640.10">
    <property type="entry name" value="Type I PLP-dependent aspartate aminotransferase-like (Major domain)"/>
    <property type="match status" value="1"/>
</dbReference>
<dbReference type="SMART" id="SM00345">
    <property type="entry name" value="HTH_GNTR"/>
    <property type="match status" value="1"/>
</dbReference>
<comment type="caution">
    <text evidence="9">The sequence shown here is derived from an EMBL/GenBank/DDBJ whole genome shotgun (WGS) entry which is preliminary data.</text>
</comment>
<dbReference type="InterPro" id="IPR000524">
    <property type="entry name" value="Tscrpt_reg_HTH_GntR"/>
</dbReference>
<accession>A0A9D1PLS5</accession>
<dbReference type="GO" id="GO:0030170">
    <property type="term" value="F:pyridoxal phosphate binding"/>
    <property type="evidence" value="ECO:0007669"/>
    <property type="project" value="InterPro"/>
</dbReference>
<dbReference type="PRINTS" id="PR00035">
    <property type="entry name" value="HTHGNTR"/>
</dbReference>
<name>A0A9D1PLS5_9BACI</name>
<dbReference type="InterPro" id="IPR015424">
    <property type="entry name" value="PyrdxlP-dep_Trfase"/>
</dbReference>
<sequence>MLWIQIDKTIEMPLIHQVYEQIRKNILQGELTAGERLPSTRELSSNLGISRNVILEAYEQLFTEGYIEGKQGSGTYVAEGATLHLTEKSHTPSFLDMHEAKEETTNLIDFRPGIPSLDMFPRNIWGKISKQICEDTSNSVFGYDSPEGRVELRHILARYLKRTRGVHCHPDQLVITSGATQALSLIADLLLSEGDEVLIEDPITHEIQTIFTTPGSTLCPIPVDEHGMKTDYLPSKKKPSFIFVTPSHQFPIGGTLSIQRRIQLIQYARKVNCFIVEDDYDSEFRYQGGPVHSLQGLDPDKVIYIGTFSKILSPALRLGYLILPLSLAKSCRNLKWFMDLHTPTLQQLTIARFIDEGHLERHIRKMKKIYKSRRDHIKKCLTKEFGKKVKILGDSTGLHLVAEFQNVEFSARIIQELSKKYNVQVYPVELHTIEKGKHKNKIILGYGNLTMKEIEEGINRFKQGIIQLRNG</sequence>
<dbReference type="PANTHER" id="PTHR46577:SF1">
    <property type="entry name" value="HTH-TYPE TRANSCRIPTIONAL REGULATORY PROTEIN GABR"/>
    <property type="match status" value="1"/>
</dbReference>
<evidence type="ECO:0000256" key="1">
    <source>
        <dbReference type="ARBA" id="ARBA00001933"/>
    </source>
</evidence>
<dbReference type="GO" id="GO:0003677">
    <property type="term" value="F:DNA binding"/>
    <property type="evidence" value="ECO:0007669"/>
    <property type="project" value="UniProtKB-KW"/>
</dbReference>
<dbReference type="PROSITE" id="PS50949">
    <property type="entry name" value="HTH_GNTR"/>
    <property type="match status" value="1"/>
</dbReference>
<dbReference type="CDD" id="cd07377">
    <property type="entry name" value="WHTH_GntR"/>
    <property type="match status" value="1"/>
</dbReference>
<dbReference type="InterPro" id="IPR051446">
    <property type="entry name" value="HTH_trans_reg/aminotransferase"/>
</dbReference>
<dbReference type="GO" id="GO:0003700">
    <property type="term" value="F:DNA-binding transcription factor activity"/>
    <property type="evidence" value="ECO:0007669"/>
    <property type="project" value="InterPro"/>
</dbReference>
<evidence type="ECO:0000256" key="3">
    <source>
        <dbReference type="ARBA" id="ARBA00022576"/>
    </source>
</evidence>
<evidence type="ECO:0000256" key="4">
    <source>
        <dbReference type="ARBA" id="ARBA00022898"/>
    </source>
</evidence>
<reference evidence="9" key="1">
    <citation type="journal article" date="2021" name="PeerJ">
        <title>Extensive microbial diversity within the chicken gut microbiome revealed by metagenomics and culture.</title>
        <authorList>
            <person name="Gilroy R."/>
            <person name="Ravi A."/>
            <person name="Getino M."/>
            <person name="Pursley I."/>
            <person name="Horton D.L."/>
            <person name="Alikhan N.F."/>
            <person name="Baker D."/>
            <person name="Gharbi K."/>
            <person name="Hall N."/>
            <person name="Watson M."/>
            <person name="Adriaenssens E.M."/>
            <person name="Foster-Nyarko E."/>
            <person name="Jarju S."/>
            <person name="Secka A."/>
            <person name="Antonio M."/>
            <person name="Oren A."/>
            <person name="Chaudhuri R.R."/>
            <person name="La Ragione R."/>
            <person name="Hildebrand F."/>
            <person name="Pallen M.J."/>
        </authorList>
    </citation>
    <scope>NUCLEOTIDE SEQUENCE</scope>
    <source>
        <strain evidence="9">CHK169-2315</strain>
    </source>
</reference>
<dbReference type="CDD" id="cd00609">
    <property type="entry name" value="AAT_like"/>
    <property type="match status" value="1"/>
</dbReference>
<dbReference type="SUPFAM" id="SSF46785">
    <property type="entry name" value="Winged helix' DNA-binding domain"/>
    <property type="match status" value="1"/>
</dbReference>
<dbReference type="GO" id="GO:0008483">
    <property type="term" value="F:transaminase activity"/>
    <property type="evidence" value="ECO:0007669"/>
    <property type="project" value="UniProtKB-KW"/>
</dbReference>
<dbReference type="Pfam" id="PF00392">
    <property type="entry name" value="GntR"/>
    <property type="match status" value="1"/>
</dbReference>
<evidence type="ECO:0000256" key="5">
    <source>
        <dbReference type="ARBA" id="ARBA00023015"/>
    </source>
</evidence>
<gene>
    <name evidence="9" type="ORF">H9895_03375</name>
</gene>
<keyword evidence="7" id="KW-0804">Transcription</keyword>
<evidence type="ECO:0000313" key="9">
    <source>
        <dbReference type="EMBL" id="HIV74105.1"/>
    </source>
</evidence>
<keyword evidence="5" id="KW-0805">Transcription regulation</keyword>
<keyword evidence="6" id="KW-0238">DNA-binding</keyword>
<evidence type="ECO:0000313" key="10">
    <source>
        <dbReference type="Proteomes" id="UP000823937"/>
    </source>
</evidence>
<dbReference type="InterPro" id="IPR015421">
    <property type="entry name" value="PyrdxlP-dep_Trfase_major"/>
</dbReference>